<feature type="binding site" evidence="5">
    <location>
        <position position="128"/>
    </location>
    <ligand>
        <name>substrate</name>
    </ligand>
</feature>
<dbReference type="Gene3D" id="3.20.20.100">
    <property type="entry name" value="NADP-dependent oxidoreductase domain"/>
    <property type="match status" value="1"/>
</dbReference>
<feature type="active site" description="Proton donor" evidence="4">
    <location>
        <position position="68"/>
    </location>
</feature>
<evidence type="ECO:0000256" key="4">
    <source>
        <dbReference type="PIRSR" id="PIRSR000097-1"/>
    </source>
</evidence>
<dbReference type="InterPro" id="IPR023210">
    <property type="entry name" value="NADP_OxRdtase_dom"/>
</dbReference>
<dbReference type="Pfam" id="PF00248">
    <property type="entry name" value="Aldo_ket_red"/>
    <property type="match status" value="1"/>
</dbReference>
<keyword evidence="3" id="KW-0560">Oxidoreductase</keyword>
<comment type="similarity">
    <text evidence="1">Belongs to the aldo/keto reductase family.</text>
</comment>
<dbReference type="OrthoDB" id="416253at2759"/>
<dbReference type="PRINTS" id="PR00069">
    <property type="entry name" value="ALDKETRDTASE"/>
</dbReference>
<dbReference type="InterPro" id="IPR036812">
    <property type="entry name" value="NAD(P)_OxRdtase_dom_sf"/>
</dbReference>
<evidence type="ECO:0000256" key="5">
    <source>
        <dbReference type="PIRSR" id="PIRSR000097-2"/>
    </source>
</evidence>
<dbReference type="GO" id="GO:0016652">
    <property type="term" value="F:oxidoreductase activity, acting on NAD(P)H as acceptor"/>
    <property type="evidence" value="ECO:0007669"/>
    <property type="project" value="InterPro"/>
</dbReference>
<dbReference type="RefSeq" id="XP_031852049.1">
    <property type="nucleotide sequence ID" value="XM_031996158.1"/>
</dbReference>
<gene>
    <name evidence="8" type="ORF">SAPINGB_P001436</name>
</gene>
<dbReference type="EMBL" id="CABVLU010000001">
    <property type="protein sequence ID" value="VVT46885.1"/>
    <property type="molecule type" value="Genomic_DNA"/>
</dbReference>
<protein>
    <recommendedName>
        <fullName evidence="7">NADP-dependent oxidoreductase domain-containing protein</fullName>
    </recommendedName>
</protein>
<dbReference type="InterPro" id="IPR044494">
    <property type="entry name" value="AKR3C2/3"/>
</dbReference>
<organism evidence="8 9">
    <name type="scientific">Magnusiomyces paraingens</name>
    <dbReference type="NCBI Taxonomy" id="2606893"/>
    <lineage>
        <taxon>Eukaryota</taxon>
        <taxon>Fungi</taxon>
        <taxon>Dikarya</taxon>
        <taxon>Ascomycota</taxon>
        <taxon>Saccharomycotina</taxon>
        <taxon>Dipodascomycetes</taxon>
        <taxon>Dipodascales</taxon>
        <taxon>Dipodascaceae</taxon>
        <taxon>Magnusiomyces</taxon>
    </lineage>
</organism>
<dbReference type="SUPFAM" id="SSF51430">
    <property type="entry name" value="NAD(P)-linked oxidoreductase"/>
    <property type="match status" value="1"/>
</dbReference>
<dbReference type="CDD" id="cd19120">
    <property type="entry name" value="AKR_AKR3C2-3"/>
    <property type="match status" value="1"/>
</dbReference>
<dbReference type="PROSITE" id="PS00062">
    <property type="entry name" value="ALDOKETO_REDUCTASE_2"/>
    <property type="match status" value="1"/>
</dbReference>
<accession>A0A5E8B5Q5</accession>
<dbReference type="GO" id="GO:0016616">
    <property type="term" value="F:oxidoreductase activity, acting on the CH-OH group of donors, NAD or NADP as acceptor"/>
    <property type="evidence" value="ECO:0007669"/>
    <property type="project" value="UniProtKB-ARBA"/>
</dbReference>
<feature type="domain" description="NADP-dependent oxidoreductase" evidence="7">
    <location>
        <begin position="46"/>
        <end position="289"/>
    </location>
</feature>
<dbReference type="PANTHER" id="PTHR43827:SF3">
    <property type="entry name" value="NADP-DEPENDENT OXIDOREDUCTASE DOMAIN-CONTAINING PROTEIN"/>
    <property type="match status" value="1"/>
</dbReference>
<dbReference type="InterPro" id="IPR020471">
    <property type="entry name" value="AKR"/>
</dbReference>
<evidence type="ECO:0000256" key="6">
    <source>
        <dbReference type="PIRSR" id="PIRSR000097-3"/>
    </source>
</evidence>
<evidence type="ECO:0000259" key="7">
    <source>
        <dbReference type="Pfam" id="PF00248"/>
    </source>
</evidence>
<dbReference type="Proteomes" id="UP000398389">
    <property type="component" value="Unassembled WGS sequence"/>
</dbReference>
<dbReference type="PANTHER" id="PTHR43827">
    <property type="entry name" value="2,5-DIKETO-D-GLUCONIC ACID REDUCTASE"/>
    <property type="match status" value="1"/>
</dbReference>
<sequence>MTAIPEGTLSNGVKIPFLAFGVGTVWSKWRLRTRGVAIPETGIYQPAVDVVLAALRAGHRHIDTAEFYETEEEVGLAIEQFLKETPSLSRKDIFITTKVWKYAADPDAAIAESLRKLRVDYIDLYLIHSPDLPKFNAKIEVVWPKLEEFYKQGKARAIGVSNFSVKDLEYLRTFAKVTPHANQIEYSPYQQDPTPGLVEYLHKNNILIEAYGPLGAITVENYETAPLTPVLERLTKKYNKSPAQISLRWVYQTNVLPVTTSSKTDRLKESLDIFSFSLSDDEVSEITTVSKAYQYHRYPSSVTKP</sequence>
<dbReference type="FunFam" id="3.20.20.100:FF:000002">
    <property type="entry name" value="2,5-diketo-D-gluconic acid reductase A"/>
    <property type="match status" value="1"/>
</dbReference>
<keyword evidence="2" id="KW-0521">NADP</keyword>
<name>A0A5E8B5Q5_9ASCO</name>
<evidence type="ECO:0000256" key="2">
    <source>
        <dbReference type="ARBA" id="ARBA00022857"/>
    </source>
</evidence>
<evidence type="ECO:0000313" key="8">
    <source>
        <dbReference type="EMBL" id="VVT46885.1"/>
    </source>
</evidence>
<evidence type="ECO:0000313" key="9">
    <source>
        <dbReference type="Proteomes" id="UP000398389"/>
    </source>
</evidence>
<feature type="site" description="Lowers pKa of active site Tyr" evidence="6">
    <location>
        <position position="98"/>
    </location>
</feature>
<dbReference type="PIRSF" id="PIRSF000097">
    <property type="entry name" value="AKR"/>
    <property type="match status" value="1"/>
</dbReference>
<dbReference type="GeneID" id="43580258"/>
<evidence type="ECO:0000256" key="3">
    <source>
        <dbReference type="ARBA" id="ARBA00023002"/>
    </source>
</evidence>
<reference evidence="8 9" key="1">
    <citation type="submission" date="2019-09" db="EMBL/GenBank/DDBJ databases">
        <authorList>
            <person name="Brejova B."/>
        </authorList>
    </citation>
    <scope>NUCLEOTIDE SEQUENCE [LARGE SCALE GENOMIC DNA]</scope>
</reference>
<dbReference type="InterPro" id="IPR018170">
    <property type="entry name" value="Aldo/ket_reductase_CS"/>
</dbReference>
<evidence type="ECO:0000256" key="1">
    <source>
        <dbReference type="ARBA" id="ARBA00007905"/>
    </source>
</evidence>
<dbReference type="AlphaFoldDB" id="A0A5E8B5Q5"/>
<proteinExistence type="inferred from homology"/>
<keyword evidence="9" id="KW-1185">Reference proteome</keyword>